<evidence type="ECO:0000313" key="5">
    <source>
        <dbReference type="EMBL" id="CAB5029074.1"/>
    </source>
</evidence>
<dbReference type="EMBL" id="CAFBPW010000031">
    <property type="protein sequence ID" value="CAB5029074.1"/>
    <property type="molecule type" value="Genomic_DNA"/>
</dbReference>
<evidence type="ECO:0000256" key="1">
    <source>
        <dbReference type="SAM" id="Phobius"/>
    </source>
</evidence>
<reference evidence="3" key="1">
    <citation type="submission" date="2020-05" db="EMBL/GenBank/DDBJ databases">
        <authorList>
            <person name="Chiriac C."/>
            <person name="Salcher M."/>
            <person name="Ghai R."/>
            <person name="Kavagutti S V."/>
        </authorList>
    </citation>
    <scope>NUCLEOTIDE SEQUENCE</scope>
</reference>
<gene>
    <name evidence="2" type="ORF">UFOPK2582_00545</name>
    <name evidence="3" type="ORF">UFOPK3046_01139</name>
    <name evidence="4" type="ORF">UFOPK3914_01188</name>
    <name evidence="5" type="ORF">UFOPK4173_00440</name>
    <name evidence="6" type="ORF">UFOPK4354_00566</name>
</gene>
<keyword evidence="1" id="KW-0812">Transmembrane</keyword>
<sequence>MVKLGIEKQEGKLSDQFAEKFRPKSKSGPVGQITELKDLVAGYAKQQTVDPLKTLGRYLGYGFAGSMVMGLGFFLLLLALLRGLQQFTVFNDPSQIDGGTFSWAPYFITAAAGTVLVVLFLWRLIVNLNKHHAASAHPA</sequence>
<keyword evidence="1" id="KW-0472">Membrane</keyword>
<evidence type="ECO:0000313" key="4">
    <source>
        <dbReference type="EMBL" id="CAB4984110.1"/>
    </source>
</evidence>
<accession>A0A6J6YR73</accession>
<organism evidence="3">
    <name type="scientific">freshwater metagenome</name>
    <dbReference type="NCBI Taxonomy" id="449393"/>
    <lineage>
        <taxon>unclassified sequences</taxon>
        <taxon>metagenomes</taxon>
        <taxon>ecological metagenomes</taxon>
    </lineage>
</organism>
<evidence type="ECO:0000313" key="3">
    <source>
        <dbReference type="EMBL" id="CAB4810773.1"/>
    </source>
</evidence>
<protein>
    <submittedName>
        <fullName evidence="3">Unannotated protein</fullName>
    </submittedName>
</protein>
<dbReference type="EMBL" id="CAFAAQ010000100">
    <property type="protein sequence ID" value="CAB4810773.1"/>
    <property type="molecule type" value="Genomic_DNA"/>
</dbReference>
<feature type="transmembrane region" description="Helical" evidence="1">
    <location>
        <begin position="101"/>
        <end position="122"/>
    </location>
</feature>
<dbReference type="AlphaFoldDB" id="A0A6J6YR73"/>
<name>A0A6J6YR73_9ZZZZ</name>
<proteinExistence type="predicted"/>
<keyword evidence="1" id="KW-1133">Transmembrane helix</keyword>
<dbReference type="EMBL" id="CAFBOG010000107">
    <property type="protein sequence ID" value="CAB4984110.1"/>
    <property type="molecule type" value="Genomic_DNA"/>
</dbReference>
<evidence type="ECO:0000313" key="6">
    <source>
        <dbReference type="EMBL" id="CAB5064479.1"/>
    </source>
</evidence>
<dbReference type="EMBL" id="CAEZXS010000046">
    <property type="protein sequence ID" value="CAB4693349.1"/>
    <property type="molecule type" value="Genomic_DNA"/>
</dbReference>
<dbReference type="EMBL" id="CAFBQW010000044">
    <property type="protein sequence ID" value="CAB5064479.1"/>
    <property type="molecule type" value="Genomic_DNA"/>
</dbReference>
<evidence type="ECO:0000313" key="2">
    <source>
        <dbReference type="EMBL" id="CAB4693349.1"/>
    </source>
</evidence>
<feature type="transmembrane region" description="Helical" evidence="1">
    <location>
        <begin position="58"/>
        <end position="81"/>
    </location>
</feature>